<dbReference type="GeneID" id="18170345"/>
<evidence type="ECO:0000259" key="2">
    <source>
        <dbReference type="Pfam" id="PF00656"/>
    </source>
</evidence>
<feature type="compositionally biased region" description="Basic and acidic residues" evidence="1">
    <location>
        <begin position="284"/>
        <end position="293"/>
    </location>
</feature>
<feature type="region of interest" description="Disordered" evidence="1">
    <location>
        <begin position="245"/>
        <end position="324"/>
    </location>
</feature>
<dbReference type="GO" id="GO:0006508">
    <property type="term" value="P:proteolysis"/>
    <property type="evidence" value="ECO:0007669"/>
    <property type="project" value="InterPro"/>
</dbReference>
<gene>
    <name evidence="3" type="ORF">CCM_08337</name>
</gene>
<dbReference type="Gene3D" id="3.40.50.1460">
    <property type="match status" value="1"/>
</dbReference>
<feature type="domain" description="Peptidase C14 caspase" evidence="2">
    <location>
        <begin position="35"/>
        <end position="208"/>
    </location>
</feature>
<dbReference type="RefSeq" id="XP_006673539.1">
    <property type="nucleotide sequence ID" value="XM_006673476.1"/>
</dbReference>
<evidence type="ECO:0000256" key="1">
    <source>
        <dbReference type="SAM" id="MobiDB-lite"/>
    </source>
</evidence>
<dbReference type="InterPro" id="IPR011600">
    <property type="entry name" value="Pept_C14_caspase"/>
</dbReference>
<dbReference type="VEuPathDB" id="FungiDB:CCM_08337"/>
<feature type="compositionally biased region" description="Pro residues" evidence="1">
    <location>
        <begin position="254"/>
        <end position="267"/>
    </location>
</feature>
<dbReference type="EMBL" id="JH126405">
    <property type="protein sequence ID" value="EGX88294.1"/>
    <property type="molecule type" value="Genomic_DNA"/>
</dbReference>
<organism evidence="3 4">
    <name type="scientific">Cordyceps militaris (strain CM01)</name>
    <name type="common">Caterpillar fungus</name>
    <dbReference type="NCBI Taxonomy" id="983644"/>
    <lineage>
        <taxon>Eukaryota</taxon>
        <taxon>Fungi</taxon>
        <taxon>Dikarya</taxon>
        <taxon>Ascomycota</taxon>
        <taxon>Pezizomycotina</taxon>
        <taxon>Sordariomycetes</taxon>
        <taxon>Hypocreomycetidae</taxon>
        <taxon>Hypocreales</taxon>
        <taxon>Cordycipitaceae</taxon>
        <taxon>Cordyceps</taxon>
    </lineage>
</organism>
<dbReference type="InParanoid" id="G3JTE7"/>
<name>G3JTE7_CORMM</name>
<sequence>MATLNYRAYTGVHGFFMSWEDQDANSPITQQLCDLKKAFQDLYEFNIQHYRIPVEKCYRAVDRRLASFVDAHDGEGKLLIFYYRGHATTADHELFSFKLSVLFVTWRDGDLDEVPWDVVKNKLTVQVDADVLIILDCCYASAAATLSKADSRRQSGGSVMLIASSAVAEESTMSGDHTFTKNLIEELRESHMAPIDISELFNNLRRRCINLKHINRNRESFIKIPVLHNISPKVPKLIWLFKTTDDPAARGQPPRAPRPHCSPPGPTPGYSGSVVHPSGSFQVERGRRPERWQKSTAPPSTTPWPSESVAYHPRYHSTRDQRDR</sequence>
<keyword evidence="4" id="KW-1185">Reference proteome</keyword>
<dbReference type="KEGG" id="cmt:CCM_08337"/>
<dbReference type="STRING" id="983644.G3JTE7"/>
<evidence type="ECO:0000313" key="3">
    <source>
        <dbReference type="EMBL" id="EGX88294.1"/>
    </source>
</evidence>
<reference evidence="3 4" key="1">
    <citation type="journal article" date="2011" name="Genome Biol.">
        <title>Genome sequence of the insect pathogenic fungus Cordyceps militaris, a valued traditional Chinese medicine.</title>
        <authorList>
            <person name="Zheng P."/>
            <person name="Xia Y."/>
            <person name="Xiao G."/>
            <person name="Xiong C."/>
            <person name="Hu X."/>
            <person name="Zhang S."/>
            <person name="Zheng H."/>
            <person name="Huang Y."/>
            <person name="Zhou Y."/>
            <person name="Wang S."/>
            <person name="Zhao G.P."/>
            <person name="Liu X."/>
            <person name="St Leger R.J."/>
            <person name="Wang C."/>
        </authorList>
    </citation>
    <scope>NUCLEOTIDE SEQUENCE [LARGE SCALE GENOMIC DNA]</scope>
    <source>
        <strain evidence="3 4">CM01</strain>
    </source>
</reference>
<dbReference type="OrthoDB" id="3559580at2759"/>
<protein>
    <recommendedName>
        <fullName evidence="2">Peptidase C14 caspase domain-containing protein</fullName>
    </recommendedName>
</protein>
<dbReference type="Pfam" id="PF00656">
    <property type="entry name" value="Peptidase_C14"/>
    <property type="match status" value="1"/>
</dbReference>
<dbReference type="OMA" id="CKLNANL"/>
<evidence type="ECO:0000313" key="4">
    <source>
        <dbReference type="Proteomes" id="UP000001610"/>
    </source>
</evidence>
<feature type="compositionally biased region" description="Low complexity" evidence="1">
    <location>
        <begin position="295"/>
        <end position="308"/>
    </location>
</feature>
<accession>G3JTE7</accession>
<dbReference type="AlphaFoldDB" id="G3JTE7"/>
<dbReference type="HOGENOM" id="CLU_857931_0_0_1"/>
<dbReference type="GO" id="GO:0004197">
    <property type="term" value="F:cysteine-type endopeptidase activity"/>
    <property type="evidence" value="ECO:0007669"/>
    <property type="project" value="InterPro"/>
</dbReference>
<dbReference type="Proteomes" id="UP000001610">
    <property type="component" value="Unassembled WGS sequence"/>
</dbReference>
<proteinExistence type="predicted"/>